<sequence length="341" mass="37629">MPAPTPITSPAHFDSSRSQLPRGSVLALNFWAEWAPQCKNMNEVFAELAVKFPDLNFWTIEAEEIADVSEKFEIDSVPTFIVLKDSKQLDRISGADAAVLTASITKHASSSGTKAPPAPSKSAPVSDKEPLETRLKKLVSTHPVMLFMKGTPSQPRCGFSRQVVEIFEKEGVKYGSFNILADDEVRQGLKTFSNWPTFPQIYVNSELIGGLDILKEMIASGEFHSLVPADEVVPHEPLEDRLKKLISRAPVMLFMKGSPGKEKCGFSRQTVAILKEQGVAFDTFDILSDEEVRQGLKEFSKWPTYPQVYANGELLGGLDVIREMAEAGELKEALTEAQGKI</sequence>
<dbReference type="CDD" id="cd03028">
    <property type="entry name" value="GRX_PICOT_like"/>
    <property type="match status" value="2"/>
</dbReference>
<dbReference type="InterPro" id="IPR004480">
    <property type="entry name" value="Monothiol_GRX-rel"/>
</dbReference>
<gene>
    <name evidence="8" type="ORF">M427DRAFT_152031</name>
</gene>
<comment type="similarity">
    <text evidence="1">Belongs to the glutaredoxin family. Monothiol subfamily.</text>
</comment>
<evidence type="ECO:0000313" key="8">
    <source>
        <dbReference type="EMBL" id="KXS20099.1"/>
    </source>
</evidence>
<keyword evidence="4" id="KW-0411">Iron-sulfur</keyword>
<dbReference type="PROSITE" id="PS51354">
    <property type="entry name" value="GLUTAREDOXIN_2"/>
    <property type="match status" value="2"/>
</dbReference>
<evidence type="ECO:0000256" key="2">
    <source>
        <dbReference type="ARBA" id="ARBA00022723"/>
    </source>
</evidence>
<dbReference type="Proteomes" id="UP000070544">
    <property type="component" value="Unassembled WGS sequence"/>
</dbReference>
<dbReference type="STRING" id="1344416.A0A139ATR0"/>
<proteinExistence type="inferred from homology"/>
<dbReference type="InterPro" id="IPR002109">
    <property type="entry name" value="Glutaredoxin"/>
</dbReference>
<keyword evidence="9" id="KW-1185">Reference proteome</keyword>
<dbReference type="FunFam" id="3.40.30.10:FF:000012">
    <property type="entry name" value="Monothiol glutaredoxin"/>
    <property type="match status" value="2"/>
</dbReference>
<protein>
    <submittedName>
        <fullName evidence="8">Glutaredoxin</fullName>
    </submittedName>
</protein>
<dbReference type="CDD" id="cd02984">
    <property type="entry name" value="TRX_PICOT"/>
    <property type="match status" value="1"/>
</dbReference>
<dbReference type="InterPro" id="IPR033658">
    <property type="entry name" value="GRX_PICOT-like"/>
</dbReference>
<dbReference type="InterPro" id="IPR036249">
    <property type="entry name" value="Thioredoxin-like_sf"/>
</dbReference>
<dbReference type="NCBIfam" id="TIGR00365">
    <property type="entry name" value="Grx4 family monothiol glutaredoxin"/>
    <property type="match status" value="2"/>
</dbReference>
<feature type="domain" description="Thioredoxin" evidence="7">
    <location>
        <begin position="1"/>
        <end position="109"/>
    </location>
</feature>
<reference evidence="8 9" key="1">
    <citation type="journal article" date="2015" name="Genome Biol. Evol.">
        <title>Phylogenomic analyses indicate that early fungi evolved digesting cell walls of algal ancestors of land plants.</title>
        <authorList>
            <person name="Chang Y."/>
            <person name="Wang S."/>
            <person name="Sekimoto S."/>
            <person name="Aerts A.L."/>
            <person name="Choi C."/>
            <person name="Clum A."/>
            <person name="LaButti K.M."/>
            <person name="Lindquist E.A."/>
            <person name="Yee Ngan C."/>
            <person name="Ohm R.A."/>
            <person name="Salamov A.A."/>
            <person name="Grigoriev I.V."/>
            <person name="Spatafora J.W."/>
            <person name="Berbee M.L."/>
        </authorList>
    </citation>
    <scope>NUCLEOTIDE SEQUENCE [LARGE SCALE GENOMIC DNA]</scope>
    <source>
        <strain evidence="8 9">JEL478</strain>
    </source>
</reference>
<dbReference type="GO" id="GO:0015036">
    <property type="term" value="F:disulfide oxidoreductase activity"/>
    <property type="evidence" value="ECO:0007669"/>
    <property type="project" value="UniProtKB-ARBA"/>
</dbReference>
<dbReference type="GO" id="GO:0046872">
    <property type="term" value="F:metal ion binding"/>
    <property type="evidence" value="ECO:0007669"/>
    <property type="project" value="UniProtKB-KW"/>
</dbReference>
<dbReference type="Pfam" id="PF00085">
    <property type="entry name" value="Thioredoxin"/>
    <property type="match status" value="1"/>
</dbReference>
<dbReference type="Gene3D" id="3.40.30.10">
    <property type="entry name" value="Glutaredoxin"/>
    <property type="match status" value="3"/>
</dbReference>
<dbReference type="PROSITE" id="PS51352">
    <property type="entry name" value="THIOREDOXIN_2"/>
    <property type="match status" value="1"/>
</dbReference>
<comment type="function">
    <text evidence="5">Monothiol glutaredoxin involved in the biogenesis of iron-sulfur clusters. Binds one iron-sulfur cluster per dimer. The iron-sulfur cluster is bound between subunits, and is complexed by a bound glutathione and a cysteine residue from each subunit.</text>
</comment>
<dbReference type="FunFam" id="3.40.30.10:FF:000092">
    <property type="entry name" value="Monothiol glutaredoxin"/>
    <property type="match status" value="1"/>
</dbReference>
<dbReference type="PANTHER" id="PTHR10293">
    <property type="entry name" value="GLUTAREDOXIN FAMILY MEMBER"/>
    <property type="match status" value="1"/>
</dbReference>
<evidence type="ECO:0000256" key="5">
    <source>
        <dbReference type="ARBA" id="ARBA00055846"/>
    </source>
</evidence>
<feature type="region of interest" description="Disordered" evidence="6">
    <location>
        <begin position="106"/>
        <end position="130"/>
    </location>
</feature>
<dbReference type="GO" id="GO:0005634">
    <property type="term" value="C:nucleus"/>
    <property type="evidence" value="ECO:0007669"/>
    <property type="project" value="TreeGrafter"/>
</dbReference>
<evidence type="ECO:0000259" key="7">
    <source>
        <dbReference type="PROSITE" id="PS51352"/>
    </source>
</evidence>
<dbReference type="SUPFAM" id="SSF52833">
    <property type="entry name" value="Thioredoxin-like"/>
    <property type="match status" value="3"/>
</dbReference>
<name>A0A139ATR0_GONPJ</name>
<evidence type="ECO:0000256" key="3">
    <source>
        <dbReference type="ARBA" id="ARBA00023004"/>
    </source>
</evidence>
<dbReference type="GO" id="GO:0006879">
    <property type="term" value="P:intracellular iron ion homeostasis"/>
    <property type="evidence" value="ECO:0007669"/>
    <property type="project" value="TreeGrafter"/>
</dbReference>
<dbReference type="AlphaFoldDB" id="A0A139ATR0"/>
<evidence type="ECO:0000313" key="9">
    <source>
        <dbReference type="Proteomes" id="UP000070544"/>
    </source>
</evidence>
<accession>A0A139ATR0</accession>
<evidence type="ECO:0000256" key="1">
    <source>
        <dbReference type="ARBA" id="ARBA00009630"/>
    </source>
</evidence>
<evidence type="ECO:0000256" key="6">
    <source>
        <dbReference type="SAM" id="MobiDB-lite"/>
    </source>
</evidence>
<dbReference type="Pfam" id="PF00462">
    <property type="entry name" value="Glutaredoxin"/>
    <property type="match status" value="2"/>
</dbReference>
<dbReference type="OrthoDB" id="415696at2759"/>
<dbReference type="EMBL" id="KQ965736">
    <property type="protein sequence ID" value="KXS20099.1"/>
    <property type="molecule type" value="Genomic_DNA"/>
</dbReference>
<dbReference type="InterPro" id="IPR013766">
    <property type="entry name" value="Thioredoxin_domain"/>
</dbReference>
<dbReference type="PANTHER" id="PTHR10293:SF73">
    <property type="entry name" value="GLUTAREDOXIN-3"/>
    <property type="match status" value="1"/>
</dbReference>
<organism evidence="8 9">
    <name type="scientific">Gonapodya prolifera (strain JEL478)</name>
    <name type="common">Monoblepharis prolifera</name>
    <dbReference type="NCBI Taxonomy" id="1344416"/>
    <lineage>
        <taxon>Eukaryota</taxon>
        <taxon>Fungi</taxon>
        <taxon>Fungi incertae sedis</taxon>
        <taxon>Chytridiomycota</taxon>
        <taxon>Chytridiomycota incertae sedis</taxon>
        <taxon>Monoblepharidomycetes</taxon>
        <taxon>Monoblepharidales</taxon>
        <taxon>Gonapodyaceae</taxon>
        <taxon>Gonapodya</taxon>
    </lineage>
</organism>
<keyword evidence="3" id="KW-0408">Iron</keyword>
<dbReference type="OMA" id="WAEPCKT"/>
<dbReference type="GO" id="GO:0051537">
    <property type="term" value="F:2 iron, 2 sulfur cluster binding"/>
    <property type="evidence" value="ECO:0007669"/>
    <property type="project" value="TreeGrafter"/>
</dbReference>
<evidence type="ECO:0000256" key="4">
    <source>
        <dbReference type="ARBA" id="ARBA00023014"/>
    </source>
</evidence>
<keyword evidence="2" id="KW-0479">Metal-binding</keyword>
<feature type="compositionally biased region" description="Low complexity" evidence="6">
    <location>
        <begin position="108"/>
        <end position="125"/>
    </location>
</feature>
<dbReference type="GO" id="GO:0005829">
    <property type="term" value="C:cytosol"/>
    <property type="evidence" value="ECO:0007669"/>
    <property type="project" value="TreeGrafter"/>
</dbReference>